<dbReference type="GO" id="GO:0003677">
    <property type="term" value="F:DNA binding"/>
    <property type="evidence" value="ECO:0007669"/>
    <property type="project" value="InterPro"/>
</dbReference>
<name>U9TLA6_RHIID</name>
<dbReference type="EMBL" id="KI290788">
    <property type="protein sequence ID" value="ESA07058.1"/>
    <property type="molecule type" value="Genomic_DNA"/>
</dbReference>
<dbReference type="VEuPathDB" id="FungiDB:RhiirFUN_017500"/>
<dbReference type="AlphaFoldDB" id="U9TLA6"/>
<reference evidence="3" key="1">
    <citation type="submission" date="2013-07" db="EMBL/GenBank/DDBJ databases">
        <title>The genome of an arbuscular mycorrhizal fungus provides insights into the evolution of the oldest plant symbiosis.</title>
        <authorList>
            <consortium name="DOE Joint Genome Institute"/>
            <person name="Tisserant E."/>
            <person name="Malbreil M."/>
            <person name="Kuo A."/>
            <person name="Kohler A."/>
            <person name="Symeonidi A."/>
            <person name="Balestrini R."/>
            <person name="Charron P."/>
            <person name="Duensing N."/>
            <person name="Frei-dit-Frey N."/>
            <person name="Gianinazzi-Pearson V."/>
            <person name="Gilbert B."/>
            <person name="Handa Y."/>
            <person name="Hijri M."/>
            <person name="Kaul R."/>
            <person name="Kawaguchi M."/>
            <person name="Krajinski F."/>
            <person name="Lammers P."/>
            <person name="Lapierre D."/>
            <person name="Masclaux F.G."/>
            <person name="Murat C."/>
            <person name="Morin E."/>
            <person name="Ndikumana S."/>
            <person name="Pagni M."/>
            <person name="Petitpierre D."/>
            <person name="Requena N."/>
            <person name="Rosikiewicz P."/>
            <person name="Riley R."/>
            <person name="Saito K."/>
            <person name="San Clemente H."/>
            <person name="Shapiro H."/>
            <person name="van Tuinen D."/>
            <person name="Becard G."/>
            <person name="Bonfante P."/>
            <person name="Paszkowski U."/>
            <person name="Shachar-Hill Y."/>
            <person name="Young J.P."/>
            <person name="Sanders I.R."/>
            <person name="Henrissat B."/>
            <person name="Rensing S.A."/>
            <person name="Grigoriev I.V."/>
            <person name="Corradi N."/>
            <person name="Roux C."/>
            <person name="Martin F."/>
        </authorList>
    </citation>
    <scope>NUCLEOTIDE SEQUENCE</scope>
    <source>
        <strain evidence="3">DAOM 197198</strain>
    </source>
</reference>
<dbReference type="InterPro" id="IPR025525">
    <property type="entry name" value="hAT-like_transposase_RNase-H"/>
</dbReference>
<dbReference type="InterPro" id="IPR012337">
    <property type="entry name" value="RNaseH-like_sf"/>
</dbReference>
<proteinExistence type="predicted"/>
<gene>
    <name evidence="3" type="ORF">GLOINDRAFT_325692</name>
</gene>
<dbReference type="Pfam" id="PF14372">
    <property type="entry name" value="hAT-like_RNase-H"/>
    <property type="match status" value="1"/>
</dbReference>
<dbReference type="HOGENOM" id="CLU_1173097_0_0_1"/>
<accession>U9TLA6</accession>
<feature type="domain" description="hAT-like transposase RNase-H fold" evidence="2">
    <location>
        <begin position="125"/>
        <end position="203"/>
    </location>
</feature>
<sequence>KSKEYSEDEYKDATEFEDEEETMDDMTEDELVAEDDDEHVTEGEDEFVAEDEGEDRDELVAEDEQIAEDEDELMVEDEHMADEHAADEHAAENDDDNGARPEVPIQRKDTMVLLSPIERATRLLSASSYPTHGDVQFVFLGIQEHLSRYINDESFSQHIVADAIYQKLSNYWPIMSKSSQISSLLDPRVKFSAFEDEIEKTNAKNLILNLAGYAFSLSPLPAETTPGNDIIETRSFF</sequence>
<feature type="region of interest" description="Disordered" evidence="1">
    <location>
        <begin position="1"/>
        <end position="73"/>
    </location>
</feature>
<evidence type="ECO:0000256" key="1">
    <source>
        <dbReference type="SAM" id="MobiDB-lite"/>
    </source>
</evidence>
<evidence type="ECO:0000259" key="2">
    <source>
        <dbReference type="Pfam" id="PF14372"/>
    </source>
</evidence>
<dbReference type="SUPFAM" id="SSF53098">
    <property type="entry name" value="Ribonuclease H-like"/>
    <property type="match status" value="1"/>
</dbReference>
<organism evidence="3">
    <name type="scientific">Rhizophagus irregularis (strain DAOM 181602 / DAOM 197198 / MUCL 43194)</name>
    <name type="common">Arbuscular mycorrhizal fungus</name>
    <name type="synonym">Glomus intraradices</name>
    <dbReference type="NCBI Taxonomy" id="747089"/>
    <lineage>
        <taxon>Eukaryota</taxon>
        <taxon>Fungi</taxon>
        <taxon>Fungi incertae sedis</taxon>
        <taxon>Mucoromycota</taxon>
        <taxon>Glomeromycotina</taxon>
        <taxon>Glomeromycetes</taxon>
        <taxon>Glomerales</taxon>
        <taxon>Glomeraceae</taxon>
        <taxon>Rhizophagus</taxon>
    </lineage>
</organism>
<evidence type="ECO:0000313" key="3">
    <source>
        <dbReference type="EMBL" id="ESA07058.1"/>
    </source>
</evidence>
<protein>
    <recommendedName>
        <fullName evidence="2">hAT-like transposase RNase-H fold domain-containing protein</fullName>
    </recommendedName>
</protein>
<feature type="non-terminal residue" evidence="3">
    <location>
        <position position="1"/>
    </location>
</feature>